<sequence>MTSTLSYENLNTKETFKVSYNAFKSRKASNLGSRTEGSKTVTQKPDNMLSINKIGSDKAYEFVFDTKYKIDTSTRVPEKLWWHWA</sequence>
<evidence type="ECO:0000313" key="2">
    <source>
        <dbReference type="Proteomes" id="UP001498469"/>
    </source>
</evidence>
<organism evidence="1 2">
    <name type="scientific">Clostridium frigoriphilum</name>
    <dbReference type="NCBI Taxonomy" id="443253"/>
    <lineage>
        <taxon>Bacteria</taxon>
        <taxon>Bacillati</taxon>
        <taxon>Bacillota</taxon>
        <taxon>Clostridia</taxon>
        <taxon>Eubacteriales</taxon>
        <taxon>Clostridiaceae</taxon>
        <taxon>Clostridium</taxon>
    </lineage>
</organism>
<gene>
    <name evidence="1" type="ORF">SJI18_23405</name>
</gene>
<dbReference type="EMBL" id="JAZHFS010000045">
    <property type="protein sequence ID" value="MEF2115230.1"/>
    <property type="molecule type" value="Genomic_DNA"/>
</dbReference>
<evidence type="ECO:0000313" key="1">
    <source>
        <dbReference type="EMBL" id="MEF2115230.1"/>
    </source>
</evidence>
<accession>A0ABU7UUY9</accession>
<name>A0ABU7UUY9_9CLOT</name>
<protein>
    <submittedName>
        <fullName evidence="1">Nuclease domain-containing protein</fullName>
    </submittedName>
</protein>
<proteinExistence type="predicted"/>
<keyword evidence="2" id="KW-1185">Reference proteome</keyword>
<dbReference type="InterPro" id="IPR007505">
    <property type="entry name" value="PDDEXK_7"/>
</dbReference>
<comment type="caution">
    <text evidence="1">The sequence shown here is derived from an EMBL/GenBank/DDBJ whole genome shotgun (WGS) entry which is preliminary data.</text>
</comment>
<dbReference type="Pfam" id="PF04411">
    <property type="entry name" value="PDDEXK_7"/>
    <property type="match status" value="1"/>
</dbReference>
<dbReference type="Proteomes" id="UP001498469">
    <property type="component" value="Unassembled WGS sequence"/>
</dbReference>
<reference evidence="1 2" key="1">
    <citation type="submission" date="2023-11" db="EMBL/GenBank/DDBJ databases">
        <title>Draft genome sequence of a psychrophilic Clostridium strain from permafrost water brine.</title>
        <authorList>
            <person name="Shcherbakova V.A."/>
            <person name="Trubitsyn V.E."/>
            <person name="Zakharyuk A.G."/>
        </authorList>
    </citation>
    <scope>NUCLEOTIDE SEQUENCE [LARGE SCALE GENOMIC DNA]</scope>
    <source>
        <strain evidence="1 2">14F</strain>
    </source>
</reference>